<comment type="similarity">
    <text evidence="5">Belongs to the FliO/MopB family.</text>
</comment>
<sequence>MVSNSLRIFCTFLLLTFVLTFPLSGVAQQAEGGYLNYQEPPAPSETSSWVSTLAYVLSLIATFAAVLGFAYFTSRLLGQKLGNLSTGPSSKILTTLPLGNNRGVYVVEVAGKFLVLGVTDHGITLLQEIVDEAEIERIRRQKTDNPQQEEFQHIFQKQLASLQQLSQKIPAVFEQKGRNKQDDGQEKG</sequence>
<dbReference type="GO" id="GO:0005886">
    <property type="term" value="C:plasma membrane"/>
    <property type="evidence" value="ECO:0007669"/>
    <property type="project" value="UniProtKB-SubCell"/>
</dbReference>
<keyword evidence="5" id="KW-0975">Bacterial flagellum</keyword>
<evidence type="ECO:0000313" key="6">
    <source>
        <dbReference type="EMBL" id="SDL74038.1"/>
    </source>
</evidence>
<dbReference type="STRING" id="146817.SAMN04488502_101701"/>
<protein>
    <recommendedName>
        <fullName evidence="5">Flagellar protein</fullName>
    </recommendedName>
</protein>
<reference evidence="6 7" key="1">
    <citation type="submission" date="2016-10" db="EMBL/GenBank/DDBJ databases">
        <authorList>
            <person name="de Groot N.N."/>
        </authorList>
    </citation>
    <scope>NUCLEOTIDE SEQUENCE [LARGE SCALE GENOMIC DNA]</scope>
    <source>
        <strain evidence="6 7">DSM 1736</strain>
    </source>
</reference>
<comment type="subcellular location">
    <subcellularLocation>
        <location evidence="5">Cell membrane</location>
    </subcellularLocation>
    <subcellularLocation>
        <location evidence="5">Bacterial flagellum basal body</location>
    </subcellularLocation>
</comment>
<dbReference type="AlphaFoldDB" id="A0A1G9MIE4"/>
<keyword evidence="6" id="KW-0966">Cell projection</keyword>
<evidence type="ECO:0000313" key="7">
    <source>
        <dbReference type="Proteomes" id="UP000214880"/>
    </source>
</evidence>
<name>A0A1G9MIE4_9FIRM</name>
<gene>
    <name evidence="6" type="ORF">SAMN04488502_101701</name>
</gene>
<dbReference type="Proteomes" id="UP000214880">
    <property type="component" value="Unassembled WGS sequence"/>
</dbReference>
<dbReference type="GO" id="GO:0044781">
    <property type="term" value="P:bacterial-type flagellum organization"/>
    <property type="evidence" value="ECO:0007669"/>
    <property type="project" value="UniProtKB-UniRule"/>
</dbReference>
<evidence type="ECO:0000256" key="1">
    <source>
        <dbReference type="ARBA" id="ARBA00022475"/>
    </source>
</evidence>
<feature type="transmembrane region" description="Helical" evidence="5">
    <location>
        <begin position="53"/>
        <end position="72"/>
    </location>
</feature>
<dbReference type="NCBIfam" id="TIGR03500">
    <property type="entry name" value="FliO_TIGR"/>
    <property type="match status" value="1"/>
</dbReference>
<dbReference type="EMBL" id="FNHB01000001">
    <property type="protein sequence ID" value="SDL74038.1"/>
    <property type="molecule type" value="Genomic_DNA"/>
</dbReference>
<keyword evidence="6" id="KW-0969">Cilium</keyword>
<keyword evidence="2 5" id="KW-0812">Transmembrane</keyword>
<dbReference type="GO" id="GO:0009425">
    <property type="term" value="C:bacterial-type flagellum basal body"/>
    <property type="evidence" value="ECO:0007669"/>
    <property type="project" value="UniProtKB-SubCell"/>
</dbReference>
<proteinExistence type="inferred from homology"/>
<evidence type="ECO:0000256" key="4">
    <source>
        <dbReference type="ARBA" id="ARBA00023136"/>
    </source>
</evidence>
<evidence type="ECO:0000256" key="5">
    <source>
        <dbReference type="RuleBase" id="RU362064"/>
    </source>
</evidence>
<evidence type="ECO:0000256" key="3">
    <source>
        <dbReference type="ARBA" id="ARBA00022989"/>
    </source>
</evidence>
<keyword evidence="4 5" id="KW-0472">Membrane</keyword>
<dbReference type="InterPro" id="IPR022781">
    <property type="entry name" value="Flagellar_biosynth_FliO"/>
</dbReference>
<accession>A0A1G9MIE4</accession>
<organism evidence="6 7">
    <name type="scientific">Dendrosporobacter quercicolus</name>
    <dbReference type="NCBI Taxonomy" id="146817"/>
    <lineage>
        <taxon>Bacteria</taxon>
        <taxon>Bacillati</taxon>
        <taxon>Bacillota</taxon>
        <taxon>Negativicutes</taxon>
        <taxon>Selenomonadales</taxon>
        <taxon>Sporomusaceae</taxon>
        <taxon>Dendrosporobacter</taxon>
    </lineage>
</organism>
<keyword evidence="3 5" id="KW-1133">Transmembrane helix</keyword>
<dbReference type="RefSeq" id="WP_092068305.1">
    <property type="nucleotide sequence ID" value="NZ_FNHB01000001.1"/>
</dbReference>
<keyword evidence="6" id="KW-0282">Flagellum</keyword>
<keyword evidence="1 5" id="KW-1003">Cell membrane</keyword>
<dbReference type="Pfam" id="PF04347">
    <property type="entry name" value="FliO"/>
    <property type="match status" value="1"/>
</dbReference>
<evidence type="ECO:0000256" key="2">
    <source>
        <dbReference type="ARBA" id="ARBA00022692"/>
    </source>
</evidence>
<keyword evidence="7" id="KW-1185">Reference proteome</keyword>
<dbReference type="OrthoDB" id="2080636at2"/>